<dbReference type="SUPFAM" id="SSF56601">
    <property type="entry name" value="beta-lactamase/transpeptidase-like"/>
    <property type="match status" value="1"/>
</dbReference>
<feature type="binding site" evidence="14">
    <location>
        <position position="227"/>
    </location>
    <ligand>
        <name>substrate</name>
    </ligand>
</feature>
<sequence>MRYLTMLICCLIFLVSWPQNLSASIDRPSLSHDTRSVVLMEYESGRILYADNEEASYSPASMTKMMTLLLIAEAIETNQLSLTDQVTVTDHAASMGGTQIFLEENEQMTVQDLLKAIAIASANDATVALAEHIFGNETNAVEAMNEKAKDLELTDTQFQNTTGLPADDHYASAQDIAKIANELLNYEWITDYTSIYEDYLREDTDDAFWLVNTNKLVKHDSTIDGLKTGYTADAKYCLTASAIREDMRLIAVVMGADSVKERNKTIQELFDYGYAKFDRHVLVKKDEVLTTADVFQSEKSHYELVGERDLAIILPKNEALENVQYNIYIDDHLKAPINQEQVVGTVEVLIDKEVYASVNLRSTIPIKKANWTESLFDVVRRFNSL</sequence>
<keyword evidence="8" id="KW-0378">Hydrolase</keyword>
<dbReference type="GO" id="GO:0008360">
    <property type="term" value="P:regulation of cell shape"/>
    <property type="evidence" value="ECO:0007669"/>
    <property type="project" value="UniProtKB-KW"/>
</dbReference>
<comment type="function">
    <text evidence="1">Removes C-terminal D-alanyl residues from sugar-peptide cell wall precursors.</text>
</comment>
<comment type="similarity">
    <text evidence="3 15">Belongs to the peptidase S11 family.</text>
</comment>
<dbReference type="SMART" id="SM00936">
    <property type="entry name" value="PBP5_C"/>
    <property type="match status" value="1"/>
</dbReference>
<evidence type="ECO:0000256" key="12">
    <source>
        <dbReference type="ARBA" id="ARBA00034000"/>
    </source>
</evidence>
<dbReference type="InterPro" id="IPR012907">
    <property type="entry name" value="Peptidase_S11_C"/>
</dbReference>
<dbReference type="AlphaFoldDB" id="A0A1G6HBX4"/>
<dbReference type="InterPro" id="IPR001967">
    <property type="entry name" value="Peptidase_S11_N"/>
</dbReference>
<feature type="signal peptide" evidence="16">
    <location>
        <begin position="1"/>
        <end position="23"/>
    </location>
</feature>
<evidence type="ECO:0000313" key="18">
    <source>
        <dbReference type="EMBL" id="SDB91760.1"/>
    </source>
</evidence>
<dbReference type="OrthoDB" id="9791132at2"/>
<keyword evidence="11" id="KW-0961">Cell wall biogenesis/degradation</keyword>
<keyword evidence="6" id="KW-0645">Protease</keyword>
<reference evidence="19" key="1">
    <citation type="submission" date="2016-09" db="EMBL/GenBank/DDBJ databases">
        <authorList>
            <person name="Varghese N."/>
            <person name="Submissions S."/>
        </authorList>
    </citation>
    <scope>NUCLEOTIDE SEQUENCE [LARGE SCALE GENOMIC DNA]</scope>
    <source>
        <strain evidence="19">S5</strain>
    </source>
</reference>
<evidence type="ECO:0000256" key="7">
    <source>
        <dbReference type="ARBA" id="ARBA00022729"/>
    </source>
</evidence>
<evidence type="ECO:0000313" key="19">
    <source>
        <dbReference type="Proteomes" id="UP000242949"/>
    </source>
</evidence>
<keyword evidence="5 18" id="KW-0121">Carboxypeptidase</keyword>
<proteinExistence type="inferred from homology"/>
<keyword evidence="9" id="KW-0133">Cell shape</keyword>
<dbReference type="Pfam" id="PF07943">
    <property type="entry name" value="PBP5_C"/>
    <property type="match status" value="1"/>
</dbReference>
<protein>
    <recommendedName>
        <fullName evidence="4">serine-type D-Ala-D-Ala carboxypeptidase</fullName>
        <ecNumber evidence="4">3.4.16.4</ecNumber>
    </recommendedName>
</protein>
<evidence type="ECO:0000256" key="2">
    <source>
        <dbReference type="ARBA" id="ARBA00004752"/>
    </source>
</evidence>
<dbReference type="Gene3D" id="2.60.410.10">
    <property type="entry name" value="D-Ala-D-Ala carboxypeptidase, C-terminal domain"/>
    <property type="match status" value="1"/>
</dbReference>
<dbReference type="Proteomes" id="UP000242949">
    <property type="component" value="Unassembled WGS sequence"/>
</dbReference>
<keyword evidence="10" id="KW-0573">Peptidoglycan synthesis</keyword>
<dbReference type="GO" id="GO:0006508">
    <property type="term" value="P:proteolysis"/>
    <property type="evidence" value="ECO:0007669"/>
    <property type="project" value="UniProtKB-KW"/>
</dbReference>
<dbReference type="GO" id="GO:0009002">
    <property type="term" value="F:serine-type D-Ala-D-Ala carboxypeptidase activity"/>
    <property type="evidence" value="ECO:0007669"/>
    <property type="project" value="UniProtKB-EC"/>
</dbReference>
<evidence type="ECO:0000256" key="6">
    <source>
        <dbReference type="ARBA" id="ARBA00022670"/>
    </source>
</evidence>
<keyword evidence="19" id="KW-1185">Reference proteome</keyword>
<evidence type="ECO:0000256" key="8">
    <source>
        <dbReference type="ARBA" id="ARBA00022801"/>
    </source>
</evidence>
<feature type="domain" description="Peptidase S11 D-Ala-D-Ala carboxypeptidase A C-terminal" evidence="17">
    <location>
        <begin position="277"/>
        <end position="368"/>
    </location>
</feature>
<evidence type="ECO:0000256" key="14">
    <source>
        <dbReference type="PIRSR" id="PIRSR618044-2"/>
    </source>
</evidence>
<dbReference type="InterPro" id="IPR012338">
    <property type="entry name" value="Beta-lactam/transpept-like"/>
</dbReference>
<dbReference type="InterPro" id="IPR037167">
    <property type="entry name" value="Peptidase_S11_C_sf"/>
</dbReference>
<feature type="chain" id="PRO_5017234164" description="serine-type D-Ala-D-Ala carboxypeptidase" evidence="16">
    <location>
        <begin position="24"/>
        <end position="385"/>
    </location>
</feature>
<feature type="active site" evidence="13">
    <location>
        <position position="121"/>
    </location>
</feature>
<organism evidence="18 19">
    <name type="scientific">Pelagirhabdus alkalitolerans</name>
    <dbReference type="NCBI Taxonomy" id="1612202"/>
    <lineage>
        <taxon>Bacteria</taxon>
        <taxon>Bacillati</taxon>
        <taxon>Bacillota</taxon>
        <taxon>Bacilli</taxon>
        <taxon>Bacillales</taxon>
        <taxon>Bacillaceae</taxon>
        <taxon>Pelagirhabdus</taxon>
    </lineage>
</organism>
<dbReference type="InterPro" id="IPR015956">
    <property type="entry name" value="Peniciliin-bd_prot_C_sf"/>
</dbReference>
<dbReference type="PANTHER" id="PTHR21581:SF6">
    <property type="entry name" value="TRAFFICKING PROTEIN PARTICLE COMPLEX SUBUNIT 12"/>
    <property type="match status" value="1"/>
</dbReference>
<dbReference type="UniPathway" id="UPA00219"/>
<dbReference type="EC" id="3.4.16.4" evidence="4"/>
<dbReference type="Gene3D" id="3.40.710.10">
    <property type="entry name" value="DD-peptidase/beta-lactamase superfamily"/>
    <property type="match status" value="1"/>
</dbReference>
<evidence type="ECO:0000256" key="10">
    <source>
        <dbReference type="ARBA" id="ARBA00022984"/>
    </source>
</evidence>
<dbReference type="SUPFAM" id="SSF69189">
    <property type="entry name" value="Penicillin-binding protein associated domain"/>
    <property type="match status" value="1"/>
</dbReference>
<accession>A0A1G6HBX4</accession>
<evidence type="ECO:0000256" key="4">
    <source>
        <dbReference type="ARBA" id="ARBA00012448"/>
    </source>
</evidence>
<dbReference type="InterPro" id="IPR018044">
    <property type="entry name" value="Peptidase_S11"/>
</dbReference>
<dbReference type="GO" id="GO:0071555">
    <property type="term" value="P:cell wall organization"/>
    <property type="evidence" value="ECO:0007669"/>
    <property type="project" value="UniProtKB-KW"/>
</dbReference>
<dbReference type="EMBL" id="FMYI01000002">
    <property type="protein sequence ID" value="SDB91760.1"/>
    <property type="molecule type" value="Genomic_DNA"/>
</dbReference>
<feature type="active site" description="Acyl-ester intermediate" evidence="13">
    <location>
        <position position="64"/>
    </location>
</feature>
<evidence type="ECO:0000256" key="13">
    <source>
        <dbReference type="PIRSR" id="PIRSR618044-1"/>
    </source>
</evidence>
<gene>
    <name evidence="18" type="ORF">SAMN05421734_102467</name>
</gene>
<evidence type="ECO:0000256" key="5">
    <source>
        <dbReference type="ARBA" id="ARBA00022645"/>
    </source>
</evidence>
<dbReference type="Pfam" id="PF00768">
    <property type="entry name" value="Peptidase_S11"/>
    <property type="match status" value="1"/>
</dbReference>
<evidence type="ECO:0000256" key="9">
    <source>
        <dbReference type="ARBA" id="ARBA00022960"/>
    </source>
</evidence>
<dbReference type="PRINTS" id="PR00725">
    <property type="entry name" value="DADACBPTASE1"/>
</dbReference>
<feature type="active site" description="Acyl-ester intermediate" evidence="13">
    <location>
        <position position="61"/>
    </location>
</feature>
<dbReference type="PANTHER" id="PTHR21581">
    <property type="entry name" value="D-ALANYL-D-ALANINE CARBOXYPEPTIDASE"/>
    <property type="match status" value="1"/>
</dbReference>
<comment type="catalytic activity">
    <reaction evidence="12">
        <text>Preferential cleavage: (Ac)2-L-Lys-D-Ala-|-D-Ala. Also transpeptidation of peptidyl-alanyl moieties that are N-acyl substituents of D-alanine.</text>
        <dbReference type="EC" id="3.4.16.4"/>
    </reaction>
</comment>
<keyword evidence="7 16" id="KW-0732">Signal</keyword>
<evidence type="ECO:0000256" key="3">
    <source>
        <dbReference type="ARBA" id="ARBA00007164"/>
    </source>
</evidence>
<dbReference type="STRING" id="1612202.SAMN05421734_102467"/>
<dbReference type="RefSeq" id="WP_090793710.1">
    <property type="nucleotide sequence ID" value="NZ_FMYI01000002.1"/>
</dbReference>
<evidence type="ECO:0000256" key="16">
    <source>
        <dbReference type="SAM" id="SignalP"/>
    </source>
</evidence>
<evidence type="ECO:0000256" key="15">
    <source>
        <dbReference type="RuleBase" id="RU004016"/>
    </source>
</evidence>
<comment type="pathway">
    <text evidence="2">Cell wall biogenesis; peptidoglycan biosynthesis.</text>
</comment>
<evidence type="ECO:0000256" key="11">
    <source>
        <dbReference type="ARBA" id="ARBA00023316"/>
    </source>
</evidence>
<evidence type="ECO:0000259" key="17">
    <source>
        <dbReference type="SMART" id="SM00936"/>
    </source>
</evidence>
<name>A0A1G6HBX4_9BACI</name>
<dbReference type="GO" id="GO:0009252">
    <property type="term" value="P:peptidoglycan biosynthetic process"/>
    <property type="evidence" value="ECO:0007669"/>
    <property type="project" value="UniProtKB-UniPathway"/>
</dbReference>
<evidence type="ECO:0000256" key="1">
    <source>
        <dbReference type="ARBA" id="ARBA00003217"/>
    </source>
</evidence>